<comment type="similarity">
    <text evidence="1">Belongs to the enoyl-CoA hydratase/isomerase family.</text>
</comment>
<evidence type="ECO:0000256" key="1">
    <source>
        <dbReference type="ARBA" id="ARBA00005254"/>
    </source>
</evidence>
<comment type="caution">
    <text evidence="4">The sequence shown here is derived from an EMBL/GenBank/DDBJ whole genome shotgun (WGS) entry which is preliminary data.</text>
</comment>
<feature type="domain" description="MaoC-like" evidence="3">
    <location>
        <begin position="37"/>
        <end position="142"/>
    </location>
</feature>
<dbReference type="OrthoDB" id="9800237at2"/>
<dbReference type="PANTHER" id="PTHR43841">
    <property type="entry name" value="3-HYDROXYACYL-THIOESTER DEHYDRATASE HTDX-RELATED"/>
    <property type="match status" value="1"/>
</dbReference>
<dbReference type="EMBL" id="AORC01000015">
    <property type="protein sequence ID" value="EYT48422.1"/>
    <property type="molecule type" value="Genomic_DNA"/>
</dbReference>
<evidence type="ECO:0000256" key="2">
    <source>
        <dbReference type="SAM" id="MobiDB-lite"/>
    </source>
</evidence>
<dbReference type="InterPro" id="IPR003965">
    <property type="entry name" value="Fatty_acid_synthase"/>
</dbReference>
<feature type="region of interest" description="Disordered" evidence="2">
    <location>
        <begin position="1"/>
        <end position="22"/>
    </location>
</feature>
<dbReference type="InterPro" id="IPR002539">
    <property type="entry name" value="MaoC-like_dom"/>
</dbReference>
<dbReference type="AlphaFoldDB" id="A0A022KYU9"/>
<organism evidence="4 5">
    <name type="scientific">Brachybacterium muris UCD-AY4</name>
    <dbReference type="NCBI Taxonomy" id="1249481"/>
    <lineage>
        <taxon>Bacteria</taxon>
        <taxon>Bacillati</taxon>
        <taxon>Actinomycetota</taxon>
        <taxon>Actinomycetes</taxon>
        <taxon>Micrococcales</taxon>
        <taxon>Dermabacteraceae</taxon>
        <taxon>Brachybacterium</taxon>
    </lineage>
</organism>
<dbReference type="PRINTS" id="PR01483">
    <property type="entry name" value="FASYNTHASE"/>
</dbReference>
<evidence type="ECO:0000259" key="3">
    <source>
        <dbReference type="Pfam" id="PF01575"/>
    </source>
</evidence>
<dbReference type="Pfam" id="PF01575">
    <property type="entry name" value="MaoC_dehydratas"/>
    <property type="match status" value="1"/>
</dbReference>
<dbReference type="GO" id="GO:0004312">
    <property type="term" value="F:fatty acid synthase activity"/>
    <property type="evidence" value="ECO:0007669"/>
    <property type="project" value="InterPro"/>
</dbReference>
<reference evidence="4 5" key="1">
    <citation type="journal article" date="2013" name="Genome Announc.">
        <title>Draft genome sequence of an Actinobacterium, Brachybacterium muris strain UCD-AY4.</title>
        <authorList>
            <person name="Lo J.R."/>
            <person name="Lang J.M."/>
            <person name="Darling A.E."/>
            <person name="Eisen J.A."/>
            <person name="Coil D.A."/>
        </authorList>
    </citation>
    <scope>NUCLEOTIDE SEQUENCE [LARGE SCALE GENOMIC DNA]</scope>
    <source>
        <strain evidence="4 5">UCD-AY4</strain>
    </source>
</reference>
<keyword evidence="5" id="KW-1185">Reference proteome</keyword>
<dbReference type="GO" id="GO:0005835">
    <property type="term" value="C:fatty acid synthase complex"/>
    <property type="evidence" value="ECO:0007669"/>
    <property type="project" value="InterPro"/>
</dbReference>
<dbReference type="Proteomes" id="UP000019754">
    <property type="component" value="Unassembled WGS sequence"/>
</dbReference>
<gene>
    <name evidence="4" type="ORF">D641_0112350</name>
</gene>
<feature type="compositionally biased region" description="Polar residues" evidence="2">
    <location>
        <begin position="1"/>
        <end position="19"/>
    </location>
</feature>
<dbReference type="GO" id="GO:0006633">
    <property type="term" value="P:fatty acid biosynthetic process"/>
    <property type="evidence" value="ECO:0007669"/>
    <property type="project" value="InterPro"/>
</dbReference>
<proteinExistence type="inferred from homology"/>
<sequence length="174" mass="17810">MNTDANIVANTPASQQPAPGTTPLDLTALEKGQEIARTRHEITRDTLVRYAGASGDFNPIHYNDTVATEAGLPGVIAHGMLTMGTAINGLVEAIGDPAAVREYAVRFTSPVEVPATGSVTLQVTAVVGAIDEEHGTARIDLTAQVDETKVLGRARATIALPASTGTATPAGGVA</sequence>
<dbReference type="RefSeq" id="WP_017823816.1">
    <property type="nucleotide sequence ID" value="NZ_AORC01000015.1"/>
</dbReference>
<dbReference type="PANTHER" id="PTHR43841:SF3">
    <property type="entry name" value="(3R)-HYDROXYACYL-ACP DEHYDRATASE SUBUNIT HADB"/>
    <property type="match status" value="1"/>
</dbReference>
<dbReference type="SUPFAM" id="SSF54637">
    <property type="entry name" value="Thioesterase/thiol ester dehydrase-isomerase"/>
    <property type="match status" value="1"/>
</dbReference>
<protein>
    <submittedName>
        <fullName evidence="4">Acyl dehydratase</fullName>
    </submittedName>
</protein>
<dbReference type="HOGENOM" id="CLU_094876_4_1_11"/>
<dbReference type="STRING" id="1249481.D641_0112350"/>
<accession>A0A022KYU9</accession>
<evidence type="ECO:0000313" key="4">
    <source>
        <dbReference type="EMBL" id="EYT48422.1"/>
    </source>
</evidence>
<dbReference type="InterPro" id="IPR029069">
    <property type="entry name" value="HotDog_dom_sf"/>
</dbReference>
<evidence type="ECO:0000313" key="5">
    <source>
        <dbReference type="Proteomes" id="UP000019754"/>
    </source>
</evidence>
<name>A0A022KYU9_9MICO</name>
<dbReference type="Gene3D" id="3.10.129.10">
    <property type="entry name" value="Hotdog Thioesterase"/>
    <property type="match status" value="1"/>
</dbReference>